<protein>
    <submittedName>
        <fullName evidence="1">(northern house mosquito) hypothetical protein</fullName>
    </submittedName>
</protein>
<dbReference type="AlphaFoldDB" id="A0A8D8ARQ5"/>
<name>A0A8D8ARQ5_CULPI</name>
<organism evidence="1">
    <name type="scientific">Culex pipiens</name>
    <name type="common">House mosquito</name>
    <dbReference type="NCBI Taxonomy" id="7175"/>
    <lineage>
        <taxon>Eukaryota</taxon>
        <taxon>Metazoa</taxon>
        <taxon>Ecdysozoa</taxon>
        <taxon>Arthropoda</taxon>
        <taxon>Hexapoda</taxon>
        <taxon>Insecta</taxon>
        <taxon>Pterygota</taxon>
        <taxon>Neoptera</taxon>
        <taxon>Endopterygota</taxon>
        <taxon>Diptera</taxon>
        <taxon>Nematocera</taxon>
        <taxon>Culicoidea</taxon>
        <taxon>Culicidae</taxon>
        <taxon>Culicinae</taxon>
        <taxon>Culicini</taxon>
        <taxon>Culex</taxon>
        <taxon>Culex</taxon>
    </lineage>
</organism>
<evidence type="ECO:0000313" key="1">
    <source>
        <dbReference type="EMBL" id="CAG6460894.1"/>
    </source>
</evidence>
<dbReference type="EMBL" id="HBUE01041491">
    <property type="protein sequence ID" value="CAG6460894.1"/>
    <property type="molecule type" value="Transcribed_RNA"/>
</dbReference>
<accession>A0A8D8ARQ5</accession>
<proteinExistence type="predicted"/>
<reference evidence="1" key="1">
    <citation type="submission" date="2021-05" db="EMBL/GenBank/DDBJ databases">
        <authorList>
            <person name="Alioto T."/>
            <person name="Alioto T."/>
            <person name="Gomez Garrido J."/>
        </authorList>
    </citation>
    <scope>NUCLEOTIDE SEQUENCE</scope>
</reference>
<sequence length="208" mass="23987">MSSVYYLRAGVQQLGVGQYHRGCRLLGHRWNIRALNVNFLNRLNLLNLRRLRLLLLLRNRGCPLHFVMRRRVVILHDHRNTLDVLPQRRVRLLDPRLERMAAAHLVNTLNADLVRPTVQLLDLYLGDFHQHFRDHLAKQRPHLALHGQTDSTDFVQLQIPHRVQLLHGGEIQLDSVQKLSPTNKLSAVSCGKPSTETLFSFSSGKFAN</sequence>